<dbReference type="PROSITE" id="PS50929">
    <property type="entry name" value="ABC_TM1F"/>
    <property type="match status" value="2"/>
</dbReference>
<feature type="transmembrane region" description="Helical" evidence="11">
    <location>
        <begin position="938"/>
        <end position="961"/>
    </location>
</feature>
<gene>
    <name evidence="14" type="ORF">BJX68DRAFT_276780</name>
</gene>
<accession>A0ABR4L4K7</accession>
<dbReference type="SMART" id="SM00382">
    <property type="entry name" value="AAA"/>
    <property type="match status" value="2"/>
</dbReference>
<comment type="caution">
    <text evidence="14">The sequence shown here is derived from an EMBL/GenBank/DDBJ whole genome shotgun (WGS) entry which is preliminary data.</text>
</comment>
<dbReference type="PROSITE" id="PS50893">
    <property type="entry name" value="ABC_TRANSPORTER_2"/>
    <property type="match status" value="2"/>
</dbReference>
<dbReference type="GO" id="GO:0016787">
    <property type="term" value="F:hydrolase activity"/>
    <property type="evidence" value="ECO:0007669"/>
    <property type="project" value="UniProtKB-KW"/>
</dbReference>
<comment type="similarity">
    <text evidence="2">Belongs to the ABC transporter superfamily. ABCB family. Multidrug resistance exporter (TC 3.A.1.201) subfamily.</text>
</comment>
<evidence type="ECO:0000256" key="1">
    <source>
        <dbReference type="ARBA" id="ARBA00004141"/>
    </source>
</evidence>
<sequence length="1307" mass="143773">MSFSTASRTCRASSPSDTCSPEHISPVPEAVDVGADAQDERTGDSKPRLFRSYLRIISYGARNGGILAIVLGLIAAMGSGVALPLMNVIFGRLVGDFTQYFIPGTGMTKEKFLAAVARNTTFILYLFALKFALTYIYKVCFRYVGLQASSTLRLKYIRALFDQPVSKLDEMAPGTVINAIISSSNTIQQSISDRLATLFQTVALLITAYAIAFHYSWHLTLVVSSAILFIGICMSITTPILVRLLHGISEAEDKHMSIATDVFSSIRTVFSLNAEGALTERYFSWVNEASKRGLKISVVGAVHLGLIFFGVYCSFSLAFWYGLRQFYYGHINDVNTIITVFFSVLIAVMVMGQIAAPLMIISKAVGSTGSFFNIIDSGERPHAGLKEPQVSSEEDIVFENVTFAYPTRPTVPVLSNFSARFQKGKTTALVGPSGSGKSTAMALIEAWYELPDRTGGGIYIGGQNLEQIDLKWWRSQVALVQQEPFLFNDTIYNNICLGFIGSRWEDKANLVKWNLVVAACKEAYAHDFIQNLPSGYDTTVGEGGITLSGGQRQRLAIARSIVSKPSVLILDEATSSIDIHSERIVQAALDRVARNCTTIVIAHRLSTIRKADHIIVLKQGSNVEEGTHTELMGMNGLYKKLADAQRISTDSVSVNPGENELLGHAEEEPFEPLLNGIDSGKDGPIHNSERGGGFSLLKGVASILAAQKRQWFLFMFAMIGAFGAGVGFSIQSWLFAKLIDTFRYIGQDLLDAADFWALMFFVLALGMGACYSMIGYSSNSISMHVGSAARKDYFTKILQNPVPYFDKEENASGSVASRLSSDTKQLQEFCGIPSAFPMISVLNVTGCMIIAFIYGWKLSAVGVIAIMPILATAAYLRVRYELQLESLNAEVYADSSRFISEAVRAFRTVSALTMEDFIINRYIKLLGEQRINATRKSWFSSVVFAFSESMEFLAMALSFWYGGQLLASREYDPVDFFVVFIAIIQAAASAGIFFSFGPDIAQTRASVERILTEGANVERPESKEDGLIAADGPVNLEFSRVTFQYASRTSPTLEDLSLRINGGQFVAFVGPSGCGKSTLISLLERFYEPTYGKIIFGGRDLRSINESSYRRRVALVSQEPKLFEGSIRENLLLGLELSPEEVEKEMVQACRDAEIHNFIASLPDGYATELGINAQVSLSGGQKQRLCIARALMRCPSLLLLDEATSSLDSESERLIQNSLERLAGKRNMIIIAVAHRLATIQNADCIYVFREGTGKEGSRIVEQGTHQELLQKRELYFQMVSLSDPERVWWLTEAVPSAGVRLVRGQ</sequence>
<dbReference type="SUPFAM" id="SSF52540">
    <property type="entry name" value="P-loop containing nucleoside triphosphate hydrolases"/>
    <property type="match status" value="2"/>
</dbReference>
<dbReference type="Gene3D" id="1.20.1560.10">
    <property type="entry name" value="ABC transporter type 1, transmembrane domain"/>
    <property type="match status" value="1"/>
</dbReference>
<comment type="subcellular location">
    <subcellularLocation>
        <location evidence="1">Membrane</location>
        <topology evidence="1">Multi-pass membrane protein</topology>
    </subcellularLocation>
</comment>
<dbReference type="InterPro" id="IPR003593">
    <property type="entry name" value="AAA+_ATPase"/>
</dbReference>
<keyword evidence="9 11" id="KW-0472">Membrane</keyword>
<keyword evidence="4 11" id="KW-0812">Transmembrane</keyword>
<keyword evidence="5" id="KW-0677">Repeat</keyword>
<keyword evidence="14" id="KW-0378">Hydrolase</keyword>
<evidence type="ECO:0000256" key="8">
    <source>
        <dbReference type="ARBA" id="ARBA00022989"/>
    </source>
</evidence>
<name>A0ABR4L4K7_9EURO</name>
<dbReference type="CDD" id="cd18578">
    <property type="entry name" value="ABC_6TM_Pgp_ABCB1_D2_like"/>
    <property type="match status" value="1"/>
</dbReference>
<keyword evidence="3" id="KW-0813">Transport</keyword>
<dbReference type="CDD" id="cd18577">
    <property type="entry name" value="ABC_6TM_Pgp_ABCB1_D1_like"/>
    <property type="match status" value="1"/>
</dbReference>
<dbReference type="SUPFAM" id="SSF90123">
    <property type="entry name" value="ABC transporter transmembrane region"/>
    <property type="match status" value="2"/>
</dbReference>
<evidence type="ECO:0000256" key="5">
    <source>
        <dbReference type="ARBA" id="ARBA00022737"/>
    </source>
</evidence>
<dbReference type="InterPro" id="IPR003439">
    <property type="entry name" value="ABC_transporter-like_ATP-bd"/>
</dbReference>
<feature type="region of interest" description="Disordered" evidence="10">
    <location>
        <begin position="1"/>
        <end position="25"/>
    </location>
</feature>
<dbReference type="Gene3D" id="3.40.50.300">
    <property type="entry name" value="P-loop containing nucleotide triphosphate hydrolases"/>
    <property type="match status" value="2"/>
</dbReference>
<dbReference type="RefSeq" id="XP_070904409.1">
    <property type="nucleotide sequence ID" value="XM_071048181.1"/>
</dbReference>
<feature type="transmembrane region" description="Helical" evidence="11">
    <location>
        <begin position="298"/>
        <end position="322"/>
    </location>
</feature>
<dbReference type="InterPro" id="IPR036640">
    <property type="entry name" value="ABC1_TM_sf"/>
</dbReference>
<keyword evidence="15" id="KW-1185">Reference proteome</keyword>
<dbReference type="EMBL" id="JBFXLR010000003">
    <property type="protein sequence ID" value="KAL2859475.1"/>
    <property type="molecule type" value="Genomic_DNA"/>
</dbReference>
<feature type="transmembrane region" description="Helical" evidence="11">
    <location>
        <begin position="755"/>
        <end position="774"/>
    </location>
</feature>
<protein>
    <submittedName>
        <fullName evidence="14">P-loop containing nucleoside triphosphate hydrolase protein</fullName>
    </submittedName>
</protein>
<feature type="transmembrane region" description="Helical" evidence="11">
    <location>
        <begin position="334"/>
        <end position="361"/>
    </location>
</feature>
<evidence type="ECO:0000259" key="13">
    <source>
        <dbReference type="PROSITE" id="PS50929"/>
    </source>
</evidence>
<feature type="compositionally biased region" description="Polar residues" evidence="10">
    <location>
        <begin position="1"/>
        <end position="19"/>
    </location>
</feature>
<dbReference type="Pfam" id="PF00005">
    <property type="entry name" value="ABC_tran"/>
    <property type="match status" value="2"/>
</dbReference>
<organism evidence="14 15">
    <name type="scientific">Aspergillus pseudodeflectus</name>
    <dbReference type="NCBI Taxonomy" id="176178"/>
    <lineage>
        <taxon>Eukaryota</taxon>
        <taxon>Fungi</taxon>
        <taxon>Dikarya</taxon>
        <taxon>Ascomycota</taxon>
        <taxon>Pezizomycotina</taxon>
        <taxon>Eurotiomycetes</taxon>
        <taxon>Eurotiomycetidae</taxon>
        <taxon>Eurotiales</taxon>
        <taxon>Aspergillaceae</taxon>
        <taxon>Aspergillus</taxon>
        <taxon>Aspergillus subgen. Nidulantes</taxon>
    </lineage>
</organism>
<feature type="domain" description="ABC transporter" evidence="12">
    <location>
        <begin position="1036"/>
        <end position="1283"/>
    </location>
</feature>
<dbReference type="GeneID" id="98163345"/>
<dbReference type="PANTHER" id="PTHR43394">
    <property type="entry name" value="ATP-DEPENDENT PERMEASE MDL1, MITOCHONDRIAL"/>
    <property type="match status" value="1"/>
</dbReference>
<evidence type="ECO:0000256" key="2">
    <source>
        <dbReference type="ARBA" id="ARBA00007577"/>
    </source>
</evidence>
<feature type="transmembrane region" description="Helical" evidence="11">
    <location>
        <begin position="860"/>
        <end position="878"/>
    </location>
</feature>
<dbReference type="InterPro" id="IPR039421">
    <property type="entry name" value="Type_1_exporter"/>
</dbReference>
<feature type="transmembrane region" description="Helical" evidence="11">
    <location>
        <begin position="65"/>
        <end position="90"/>
    </location>
</feature>
<dbReference type="Proteomes" id="UP001610444">
    <property type="component" value="Unassembled WGS sequence"/>
</dbReference>
<keyword evidence="7" id="KW-0067">ATP-binding</keyword>
<evidence type="ECO:0000256" key="4">
    <source>
        <dbReference type="ARBA" id="ARBA00022692"/>
    </source>
</evidence>
<evidence type="ECO:0000256" key="11">
    <source>
        <dbReference type="SAM" id="Phobius"/>
    </source>
</evidence>
<feature type="transmembrane region" description="Helical" evidence="11">
    <location>
        <begin position="122"/>
        <end position="145"/>
    </location>
</feature>
<dbReference type="InterPro" id="IPR027417">
    <property type="entry name" value="P-loop_NTPase"/>
</dbReference>
<feature type="transmembrane region" description="Helical" evidence="11">
    <location>
        <begin position="711"/>
        <end position="735"/>
    </location>
</feature>
<feature type="transmembrane region" description="Helical" evidence="11">
    <location>
        <begin position="834"/>
        <end position="854"/>
    </location>
</feature>
<dbReference type="PANTHER" id="PTHR43394:SF11">
    <property type="entry name" value="ATP-BINDING CASSETTE TRANSPORTER"/>
    <property type="match status" value="1"/>
</dbReference>
<evidence type="ECO:0000256" key="10">
    <source>
        <dbReference type="SAM" id="MobiDB-lite"/>
    </source>
</evidence>
<dbReference type="InterPro" id="IPR011527">
    <property type="entry name" value="ABC1_TM_dom"/>
</dbReference>
<evidence type="ECO:0000313" key="14">
    <source>
        <dbReference type="EMBL" id="KAL2859475.1"/>
    </source>
</evidence>
<keyword evidence="6" id="KW-0547">Nucleotide-binding</keyword>
<dbReference type="InterPro" id="IPR017871">
    <property type="entry name" value="ABC_transporter-like_CS"/>
</dbReference>
<feature type="transmembrane region" description="Helical" evidence="11">
    <location>
        <begin position="221"/>
        <end position="245"/>
    </location>
</feature>
<dbReference type="PROSITE" id="PS00211">
    <property type="entry name" value="ABC_TRANSPORTER_1"/>
    <property type="match status" value="2"/>
</dbReference>
<evidence type="ECO:0000313" key="15">
    <source>
        <dbReference type="Proteomes" id="UP001610444"/>
    </source>
</evidence>
<evidence type="ECO:0000256" key="3">
    <source>
        <dbReference type="ARBA" id="ARBA00022448"/>
    </source>
</evidence>
<proteinExistence type="inferred from homology"/>
<feature type="domain" description="ABC transmembrane type-1" evidence="13">
    <location>
        <begin position="716"/>
        <end position="1002"/>
    </location>
</feature>
<dbReference type="Pfam" id="PF00664">
    <property type="entry name" value="ABC_membrane"/>
    <property type="match status" value="2"/>
</dbReference>
<feature type="transmembrane region" description="Helical" evidence="11">
    <location>
        <begin position="195"/>
        <end position="215"/>
    </location>
</feature>
<evidence type="ECO:0000256" key="7">
    <source>
        <dbReference type="ARBA" id="ARBA00022840"/>
    </source>
</evidence>
<feature type="domain" description="ABC transporter" evidence="12">
    <location>
        <begin position="396"/>
        <end position="644"/>
    </location>
</feature>
<evidence type="ECO:0000259" key="12">
    <source>
        <dbReference type="PROSITE" id="PS50893"/>
    </source>
</evidence>
<evidence type="ECO:0000256" key="6">
    <source>
        <dbReference type="ARBA" id="ARBA00022741"/>
    </source>
</evidence>
<keyword evidence="8 11" id="KW-1133">Transmembrane helix</keyword>
<feature type="transmembrane region" description="Helical" evidence="11">
    <location>
        <begin position="976"/>
        <end position="996"/>
    </location>
</feature>
<reference evidence="14 15" key="1">
    <citation type="submission" date="2024-07" db="EMBL/GenBank/DDBJ databases">
        <title>Section-level genome sequencing and comparative genomics of Aspergillus sections Usti and Cavernicolus.</title>
        <authorList>
            <consortium name="Lawrence Berkeley National Laboratory"/>
            <person name="Nybo J.L."/>
            <person name="Vesth T.C."/>
            <person name="Theobald S."/>
            <person name="Frisvad J.C."/>
            <person name="Larsen T.O."/>
            <person name="Kjaerboelling I."/>
            <person name="Rothschild-Mancinelli K."/>
            <person name="Lyhne E.K."/>
            <person name="Kogle M.E."/>
            <person name="Barry K."/>
            <person name="Clum A."/>
            <person name="Na H."/>
            <person name="Ledsgaard L."/>
            <person name="Lin J."/>
            <person name="Lipzen A."/>
            <person name="Kuo A."/>
            <person name="Riley R."/>
            <person name="Mondo S."/>
            <person name="LaButti K."/>
            <person name="Haridas S."/>
            <person name="Pangalinan J."/>
            <person name="Salamov A.A."/>
            <person name="Simmons B.A."/>
            <person name="Magnuson J.K."/>
            <person name="Chen J."/>
            <person name="Drula E."/>
            <person name="Henrissat B."/>
            <person name="Wiebenga A."/>
            <person name="Lubbers R.J."/>
            <person name="Gomes A.C."/>
            <person name="Macurrencykelacurrency M.R."/>
            <person name="Stajich J."/>
            <person name="Grigoriev I.V."/>
            <person name="Mortensen U.H."/>
            <person name="De vries R.P."/>
            <person name="Baker S.E."/>
            <person name="Andersen M.R."/>
        </authorList>
    </citation>
    <scope>NUCLEOTIDE SEQUENCE [LARGE SCALE GENOMIC DNA]</scope>
    <source>
        <strain evidence="14 15">CBS 756.74</strain>
    </source>
</reference>
<feature type="domain" description="ABC transmembrane type-1" evidence="13">
    <location>
        <begin position="70"/>
        <end position="363"/>
    </location>
</feature>
<evidence type="ECO:0000256" key="9">
    <source>
        <dbReference type="ARBA" id="ARBA00023136"/>
    </source>
</evidence>